<dbReference type="InterPro" id="IPR009057">
    <property type="entry name" value="Homeodomain-like_sf"/>
</dbReference>
<dbReference type="RefSeq" id="WP_069910304.1">
    <property type="nucleotide sequence ID" value="NZ_LAJE02000203.1"/>
</dbReference>
<evidence type="ECO:0000256" key="1">
    <source>
        <dbReference type="ARBA" id="ARBA00023015"/>
    </source>
</evidence>
<name>A0A1E5XPI4_9HYPH</name>
<dbReference type="Pfam" id="PF00440">
    <property type="entry name" value="TetR_N"/>
    <property type="match status" value="1"/>
</dbReference>
<evidence type="ECO:0000313" key="6">
    <source>
        <dbReference type="EMBL" id="OEO30498.1"/>
    </source>
</evidence>
<evidence type="ECO:0000256" key="4">
    <source>
        <dbReference type="PROSITE-ProRule" id="PRU00335"/>
    </source>
</evidence>
<reference evidence="6 7" key="1">
    <citation type="journal article" date="2015" name="Genome Announc.">
        <title>Genome Assemblies of Three Soil-Associated Devosia species: D. insulae, D. limi, and D. soli.</title>
        <authorList>
            <person name="Hassan Y.I."/>
            <person name="Lepp D."/>
            <person name="Zhou T."/>
        </authorList>
    </citation>
    <scope>NUCLEOTIDE SEQUENCE [LARGE SCALE GENOMIC DNA]</scope>
    <source>
        <strain evidence="6 7">DS-56</strain>
    </source>
</reference>
<feature type="domain" description="HTH tetR-type" evidence="5">
    <location>
        <begin position="9"/>
        <end position="69"/>
    </location>
</feature>
<dbReference type="PANTHER" id="PTHR47506">
    <property type="entry name" value="TRANSCRIPTIONAL REGULATORY PROTEIN"/>
    <property type="match status" value="1"/>
</dbReference>
<keyword evidence="1" id="KW-0805">Transcription regulation</keyword>
<dbReference type="GO" id="GO:0003677">
    <property type="term" value="F:DNA binding"/>
    <property type="evidence" value="ECO:0007669"/>
    <property type="project" value="UniProtKB-UniRule"/>
</dbReference>
<evidence type="ECO:0000256" key="3">
    <source>
        <dbReference type="ARBA" id="ARBA00023163"/>
    </source>
</evidence>
<dbReference type="Proteomes" id="UP000095463">
    <property type="component" value="Unassembled WGS sequence"/>
</dbReference>
<dbReference type="SUPFAM" id="SSF48498">
    <property type="entry name" value="Tetracyclin repressor-like, C-terminal domain"/>
    <property type="match status" value="1"/>
</dbReference>
<evidence type="ECO:0000313" key="7">
    <source>
        <dbReference type="Proteomes" id="UP000095463"/>
    </source>
</evidence>
<accession>A0A1E5XPI4</accession>
<dbReference type="PROSITE" id="PS50977">
    <property type="entry name" value="HTH_TETR_2"/>
    <property type="match status" value="1"/>
</dbReference>
<dbReference type="Gene3D" id="1.10.357.10">
    <property type="entry name" value="Tetracycline Repressor, domain 2"/>
    <property type="match status" value="1"/>
</dbReference>
<dbReference type="PANTHER" id="PTHR47506:SF7">
    <property type="entry name" value="TRANSCRIPTIONAL REGULATORY PROTEIN"/>
    <property type="match status" value="1"/>
</dbReference>
<protein>
    <recommendedName>
        <fullName evidence="5">HTH tetR-type domain-containing protein</fullName>
    </recommendedName>
</protein>
<evidence type="ECO:0000259" key="5">
    <source>
        <dbReference type="PROSITE" id="PS50977"/>
    </source>
</evidence>
<keyword evidence="2 4" id="KW-0238">DNA-binding</keyword>
<proteinExistence type="predicted"/>
<keyword evidence="3" id="KW-0804">Transcription</keyword>
<dbReference type="InterPro" id="IPR036271">
    <property type="entry name" value="Tet_transcr_reg_TetR-rel_C_sf"/>
</dbReference>
<keyword evidence="7" id="KW-1185">Reference proteome</keyword>
<dbReference type="OrthoDB" id="9798857at2"/>
<dbReference type="Gene3D" id="1.10.10.60">
    <property type="entry name" value="Homeodomain-like"/>
    <property type="match status" value="1"/>
</dbReference>
<dbReference type="InterPro" id="IPR001647">
    <property type="entry name" value="HTH_TetR"/>
</dbReference>
<sequence length="186" mass="19523">MKVSREQATKNRAHVVEVAGAQFRRHGFDGIGVADLMQAAGLTHGGFYNNFASKDALAAEAVTLVFAETTERLRQYALAAADPYSAMVSYYLSPEHRDSIEAGCAIAALSQDAARGSQELRAAFELGIAAYLDLIVELAGVTRPRAMAIYATMVGALTLSRTVTDPALSADLLGAAADGLLAGKDS</sequence>
<dbReference type="SUPFAM" id="SSF46689">
    <property type="entry name" value="Homeodomain-like"/>
    <property type="match status" value="1"/>
</dbReference>
<dbReference type="EMBL" id="LAJE02000203">
    <property type="protein sequence ID" value="OEO30498.1"/>
    <property type="molecule type" value="Genomic_DNA"/>
</dbReference>
<dbReference type="AlphaFoldDB" id="A0A1E5XPI4"/>
<organism evidence="6 7">
    <name type="scientific">Devosia insulae DS-56</name>
    <dbReference type="NCBI Taxonomy" id="1116389"/>
    <lineage>
        <taxon>Bacteria</taxon>
        <taxon>Pseudomonadati</taxon>
        <taxon>Pseudomonadota</taxon>
        <taxon>Alphaproteobacteria</taxon>
        <taxon>Hyphomicrobiales</taxon>
        <taxon>Devosiaceae</taxon>
        <taxon>Devosia</taxon>
    </lineage>
</organism>
<gene>
    <name evidence="6" type="ORF">VW23_021090</name>
</gene>
<feature type="DNA-binding region" description="H-T-H motif" evidence="4">
    <location>
        <begin position="32"/>
        <end position="51"/>
    </location>
</feature>
<evidence type="ECO:0000256" key="2">
    <source>
        <dbReference type="ARBA" id="ARBA00023125"/>
    </source>
</evidence>
<comment type="caution">
    <text evidence="6">The sequence shown here is derived from an EMBL/GenBank/DDBJ whole genome shotgun (WGS) entry which is preliminary data.</text>
</comment>